<dbReference type="EMBL" id="KN831769">
    <property type="protein sequence ID" value="KIM48119.1"/>
    <property type="molecule type" value="Genomic_DNA"/>
</dbReference>
<protein>
    <recommendedName>
        <fullName evidence="6">Mitochondrial presequence protease</fullName>
    </recommendedName>
</protein>
<accession>A0A0C3CVH6</accession>
<feature type="domain" description="Peptidase M16 N-terminal" evidence="2">
    <location>
        <begin position="61"/>
        <end position="136"/>
    </location>
</feature>
<evidence type="ECO:0000256" key="1">
    <source>
        <dbReference type="SAM" id="MobiDB-lite"/>
    </source>
</evidence>
<feature type="compositionally biased region" description="Acidic residues" evidence="1">
    <location>
        <begin position="1029"/>
        <end position="1044"/>
    </location>
</feature>
<evidence type="ECO:0008006" key="6">
    <source>
        <dbReference type="Google" id="ProtNLM"/>
    </source>
</evidence>
<dbReference type="Pfam" id="PF00675">
    <property type="entry name" value="Peptidase_M16"/>
    <property type="match status" value="1"/>
</dbReference>
<dbReference type="HOGENOM" id="CLU_006065_0_0_1"/>
<dbReference type="InterPro" id="IPR007863">
    <property type="entry name" value="Peptidase_M16_C"/>
</dbReference>
<dbReference type="STRING" id="686832.A0A0C3CVH6"/>
<keyword evidence="5" id="KW-1185">Reference proteome</keyword>
<reference evidence="5" key="2">
    <citation type="submission" date="2015-01" db="EMBL/GenBank/DDBJ databases">
        <title>Evolutionary Origins and Diversification of the Mycorrhizal Mutualists.</title>
        <authorList>
            <consortium name="DOE Joint Genome Institute"/>
            <consortium name="Mycorrhizal Genomics Consortium"/>
            <person name="Kohler A."/>
            <person name="Kuo A."/>
            <person name="Nagy L.G."/>
            <person name="Floudas D."/>
            <person name="Copeland A."/>
            <person name="Barry K.W."/>
            <person name="Cichocki N."/>
            <person name="Veneault-Fourrey C."/>
            <person name="LaButti K."/>
            <person name="Lindquist E.A."/>
            <person name="Lipzen A."/>
            <person name="Lundell T."/>
            <person name="Morin E."/>
            <person name="Murat C."/>
            <person name="Riley R."/>
            <person name="Ohm R."/>
            <person name="Sun H."/>
            <person name="Tunlid A."/>
            <person name="Henrissat B."/>
            <person name="Grigoriev I.V."/>
            <person name="Hibbett D.S."/>
            <person name="Martin F."/>
        </authorList>
    </citation>
    <scope>NUCLEOTIDE SEQUENCE [LARGE SCALE GENOMIC DNA]</scope>
    <source>
        <strain evidence="5">h7</strain>
    </source>
</reference>
<organism evidence="4 5">
    <name type="scientific">Hebeloma cylindrosporum</name>
    <dbReference type="NCBI Taxonomy" id="76867"/>
    <lineage>
        <taxon>Eukaryota</taxon>
        <taxon>Fungi</taxon>
        <taxon>Dikarya</taxon>
        <taxon>Basidiomycota</taxon>
        <taxon>Agaricomycotina</taxon>
        <taxon>Agaricomycetes</taxon>
        <taxon>Agaricomycetidae</taxon>
        <taxon>Agaricales</taxon>
        <taxon>Agaricineae</taxon>
        <taxon>Hymenogastraceae</taxon>
        <taxon>Hebeloma</taxon>
    </lineage>
</organism>
<gene>
    <name evidence="4" type="ORF">M413DRAFT_439836</name>
</gene>
<proteinExistence type="predicted"/>
<feature type="domain" description="Peptidase M16 C-terminal" evidence="3">
    <location>
        <begin position="200"/>
        <end position="396"/>
    </location>
</feature>
<dbReference type="AlphaFoldDB" id="A0A0C3CVH6"/>
<reference evidence="4 5" key="1">
    <citation type="submission" date="2014-04" db="EMBL/GenBank/DDBJ databases">
        <authorList>
            <consortium name="DOE Joint Genome Institute"/>
            <person name="Kuo A."/>
            <person name="Gay G."/>
            <person name="Dore J."/>
            <person name="Kohler A."/>
            <person name="Nagy L.G."/>
            <person name="Floudas D."/>
            <person name="Copeland A."/>
            <person name="Barry K.W."/>
            <person name="Cichocki N."/>
            <person name="Veneault-Fourrey C."/>
            <person name="LaButti K."/>
            <person name="Lindquist E.A."/>
            <person name="Lipzen A."/>
            <person name="Lundell T."/>
            <person name="Morin E."/>
            <person name="Murat C."/>
            <person name="Sun H."/>
            <person name="Tunlid A."/>
            <person name="Henrissat B."/>
            <person name="Grigoriev I.V."/>
            <person name="Hibbett D.S."/>
            <person name="Martin F."/>
            <person name="Nordberg H.P."/>
            <person name="Cantor M.N."/>
            <person name="Hua S.X."/>
        </authorList>
    </citation>
    <scope>NUCLEOTIDE SEQUENCE [LARGE SCALE GENOMIC DNA]</scope>
    <source>
        <strain evidence="5">h7</strain>
    </source>
</reference>
<dbReference type="PANTHER" id="PTHR43016:SF16">
    <property type="entry name" value="METALLOPROTEASE, PUTATIVE (AFU_ORTHOLOGUE AFUA_4G07610)-RELATED"/>
    <property type="match status" value="1"/>
</dbReference>
<name>A0A0C3CVH6_HEBCY</name>
<dbReference type="Gene3D" id="3.30.830.10">
    <property type="entry name" value="Metalloenzyme, LuxS/M16 peptidase-like"/>
    <property type="match status" value="4"/>
</dbReference>
<dbReference type="InterPro" id="IPR011765">
    <property type="entry name" value="Pept_M16_N"/>
</dbReference>
<dbReference type="PANTHER" id="PTHR43016">
    <property type="entry name" value="PRESEQUENCE PROTEASE"/>
    <property type="match status" value="1"/>
</dbReference>
<evidence type="ECO:0000259" key="2">
    <source>
        <dbReference type="Pfam" id="PF00675"/>
    </source>
</evidence>
<dbReference type="InterPro" id="IPR011249">
    <property type="entry name" value="Metalloenz_LuxS/M16"/>
</dbReference>
<dbReference type="OrthoDB" id="4953at2759"/>
<dbReference type="GO" id="GO:0046872">
    <property type="term" value="F:metal ion binding"/>
    <property type="evidence" value="ECO:0007669"/>
    <property type="project" value="InterPro"/>
</dbReference>
<dbReference type="FunFam" id="3.30.830.10:FF:000031">
    <property type="entry name" value="Putative zinc metalloprotease"/>
    <property type="match status" value="1"/>
</dbReference>
<evidence type="ECO:0000313" key="5">
    <source>
        <dbReference type="Proteomes" id="UP000053424"/>
    </source>
</evidence>
<dbReference type="FunFam" id="3.30.830.10:FF:000015">
    <property type="entry name" value="Putative zinc metalloprotease"/>
    <property type="match status" value="1"/>
</dbReference>
<sequence length="1053" mass="116536">MAQSAERFGNYDLIRRVKLDFTDVTVSKWRSRVTGLTVIHLDYEAPIVNGYFVVGTEIFDDSGCPHTLEHLVFMGSEKFPHKGILDLLANRGFSNGTNAWTDTDHTAYTVSTAGEQGFLQLLPIYVDHILYPTITNAGFVTEVHHVDPKGQDSGVVYSEMQGRENTSGDLMALRLQRLLDPPGSGYRSETGGLMDALRVLTPHQIRDYHSRYYVPHNLALIVAGKLSSGTSSLLEVIQEQVEPSLIAHKQNHGARPAGWKRPFVETASALRKPIPKTIKDTVEFPEQDESMGELIVNFLGPPPNAFLERKALDILGTYLTSSAVAPLNKEFIEIEAPLCSYIYFSEDTRATHVNLPIYIGSVPAEHLDTFNERLKASLQRIVVDGIDMQRMNMVINRDERQLRSKLESAKGDTFSGNIITDFLYGAEDGSELHPSMDEINSYSALRSWTSDQWTQLLFQYYVEPSSVVIIGKPSASLAEKLERDEKARIMAQVEELGPAGLKRAEMELEMAKAEHDRPIPTEILTSFPVPDVKSISWIPVQSVQEPGHGRKISSFPAVKGPLFEHIQSDGQELPFFVQYDHVESDFVSLHALFNLTNLPNRLRPYMSAYLSSFFSLPVQRQSGVRLSHEEVINQLDNETVSYEIGLGISGSFSDTFRVSIKVETAQYEKAIAWLKDLVYGAEFNQERLQVVLAKIQQSLPEMKRDGSNVLSSLWATLLYAENSTSRSGGVLPQAEFIPKLVKALQDAPNEVIADFEEIQRSITEPSGIRFSVTGNVLGLKNPRSMWAKYFASSIPSVPLSPVPHASETLSDVGKGMSRKAIVMSLPTIESSFATHTTKGIMGFDHPEYPAVRVALEVINATENYFWRYIRGSGLAYGAYASLDVEAGLMSFSLYRSSNSMKAFEEASKVISGLVDGVIEFDETMLDAAKSTIVYGVAKNVSTAGRAAMVSFTNQAMKGVSRTHQIDLLQKYQAITKADVLQALQKHFLPLFKPSSSVAVVVTAPAKAKEIGDALNAIGFEVTQKVMEIDPSEMVDEDTDTDTESDSGSSSDSR</sequence>
<dbReference type="Pfam" id="PF05193">
    <property type="entry name" value="Peptidase_M16_C"/>
    <property type="match status" value="1"/>
</dbReference>
<dbReference type="SUPFAM" id="SSF63411">
    <property type="entry name" value="LuxS/MPP-like metallohydrolase"/>
    <property type="match status" value="4"/>
</dbReference>
<dbReference type="Proteomes" id="UP000053424">
    <property type="component" value="Unassembled WGS sequence"/>
</dbReference>
<evidence type="ECO:0000313" key="4">
    <source>
        <dbReference type="EMBL" id="KIM48119.1"/>
    </source>
</evidence>
<feature type="region of interest" description="Disordered" evidence="1">
    <location>
        <begin position="1029"/>
        <end position="1053"/>
    </location>
</feature>
<evidence type="ECO:0000259" key="3">
    <source>
        <dbReference type="Pfam" id="PF05193"/>
    </source>
</evidence>